<dbReference type="InterPro" id="IPR052929">
    <property type="entry name" value="RNase_H-like_EbsB-rel"/>
</dbReference>
<dbReference type="EMBL" id="RXIC02000026">
    <property type="protein sequence ID" value="KAB1204212.1"/>
    <property type="molecule type" value="Genomic_DNA"/>
</dbReference>
<dbReference type="SUPFAM" id="SSF53098">
    <property type="entry name" value="Ribonuclease H-like"/>
    <property type="match status" value="1"/>
</dbReference>
<reference evidence="2 3" key="1">
    <citation type="journal article" date="2019" name="Plant Biotechnol. J.">
        <title>The red bayberry genome and genetic basis of sex determination.</title>
        <authorList>
            <person name="Jia H.M."/>
            <person name="Jia H.J."/>
            <person name="Cai Q.L."/>
            <person name="Wang Y."/>
            <person name="Zhao H.B."/>
            <person name="Yang W.F."/>
            <person name="Wang G.Y."/>
            <person name="Li Y.H."/>
            <person name="Zhan D.L."/>
            <person name="Shen Y.T."/>
            <person name="Niu Q.F."/>
            <person name="Chang L."/>
            <person name="Qiu J."/>
            <person name="Zhao L."/>
            <person name="Xie H.B."/>
            <person name="Fu W.Y."/>
            <person name="Jin J."/>
            <person name="Li X.W."/>
            <person name="Jiao Y."/>
            <person name="Zhou C.C."/>
            <person name="Tu T."/>
            <person name="Chai C.Y."/>
            <person name="Gao J.L."/>
            <person name="Fan L.J."/>
            <person name="van de Weg E."/>
            <person name="Wang J.Y."/>
            <person name="Gao Z.S."/>
        </authorList>
    </citation>
    <scope>NUCLEOTIDE SEQUENCE [LARGE SCALE GENOMIC DNA]</scope>
    <source>
        <tissue evidence="2">Leaves</tissue>
    </source>
</reference>
<feature type="domain" description="RNase H type-1" evidence="1">
    <location>
        <begin position="41"/>
        <end position="165"/>
    </location>
</feature>
<keyword evidence="3" id="KW-1185">Reference proteome</keyword>
<dbReference type="Proteomes" id="UP000516437">
    <property type="component" value="Chromosome 8"/>
</dbReference>
<evidence type="ECO:0000259" key="1">
    <source>
        <dbReference type="Pfam" id="PF13456"/>
    </source>
</evidence>
<dbReference type="OrthoDB" id="1166192at2759"/>
<dbReference type="CDD" id="cd06222">
    <property type="entry name" value="RNase_H_like"/>
    <property type="match status" value="1"/>
</dbReference>
<dbReference type="AlphaFoldDB" id="A0A6A1UV27"/>
<comment type="caution">
    <text evidence="2">The sequence shown here is derived from an EMBL/GenBank/DDBJ whole genome shotgun (WGS) entry which is preliminary data.</text>
</comment>
<dbReference type="PANTHER" id="PTHR47074:SF11">
    <property type="entry name" value="REVERSE TRANSCRIPTASE-LIKE PROTEIN"/>
    <property type="match status" value="1"/>
</dbReference>
<dbReference type="InterPro" id="IPR012337">
    <property type="entry name" value="RNaseH-like_sf"/>
</dbReference>
<dbReference type="Pfam" id="PF13456">
    <property type="entry name" value="RVT_3"/>
    <property type="match status" value="1"/>
</dbReference>
<dbReference type="InterPro" id="IPR036397">
    <property type="entry name" value="RNaseH_sf"/>
</dbReference>
<evidence type="ECO:0000313" key="3">
    <source>
        <dbReference type="Proteomes" id="UP000516437"/>
    </source>
</evidence>
<accession>A0A6A1UV27</accession>
<name>A0A6A1UV27_9ROSI</name>
<sequence>MWATIRRIQRLYAKHSKAWTSVRPPKPIRWVRPRGNMGKINFDAAVQNDFSLLAAVCRNYDGQILFAWTKRAPPGTPSGTHLVGEAKAALFAVQEASFLNNRLVEFEGDNLQVCNALSLENFQPDWSISSYILDARALLCKQLSWKVHHVGRLANGVAHSLAKWAARENLVGKILVHCIPTDVLDGNGFFQPNKRENRLRARQKRMEAHSNTDKILSVADHY</sequence>
<gene>
    <name evidence="2" type="ORF">CJ030_MR8G028293</name>
</gene>
<dbReference type="GO" id="GO:0004523">
    <property type="term" value="F:RNA-DNA hybrid ribonuclease activity"/>
    <property type="evidence" value="ECO:0007669"/>
    <property type="project" value="InterPro"/>
</dbReference>
<dbReference type="GO" id="GO:0003676">
    <property type="term" value="F:nucleic acid binding"/>
    <property type="evidence" value="ECO:0007669"/>
    <property type="project" value="InterPro"/>
</dbReference>
<evidence type="ECO:0000313" key="2">
    <source>
        <dbReference type="EMBL" id="KAB1204212.1"/>
    </source>
</evidence>
<dbReference type="InterPro" id="IPR002156">
    <property type="entry name" value="RNaseH_domain"/>
</dbReference>
<dbReference type="InterPro" id="IPR044730">
    <property type="entry name" value="RNase_H-like_dom_plant"/>
</dbReference>
<organism evidence="2 3">
    <name type="scientific">Morella rubra</name>
    <name type="common">Chinese bayberry</name>
    <dbReference type="NCBI Taxonomy" id="262757"/>
    <lineage>
        <taxon>Eukaryota</taxon>
        <taxon>Viridiplantae</taxon>
        <taxon>Streptophyta</taxon>
        <taxon>Embryophyta</taxon>
        <taxon>Tracheophyta</taxon>
        <taxon>Spermatophyta</taxon>
        <taxon>Magnoliopsida</taxon>
        <taxon>eudicotyledons</taxon>
        <taxon>Gunneridae</taxon>
        <taxon>Pentapetalae</taxon>
        <taxon>rosids</taxon>
        <taxon>fabids</taxon>
        <taxon>Fagales</taxon>
        <taxon>Myricaceae</taxon>
        <taxon>Morella</taxon>
    </lineage>
</organism>
<dbReference type="PANTHER" id="PTHR47074">
    <property type="entry name" value="BNAC02G40300D PROTEIN"/>
    <property type="match status" value="1"/>
</dbReference>
<dbReference type="Gene3D" id="3.30.420.10">
    <property type="entry name" value="Ribonuclease H-like superfamily/Ribonuclease H"/>
    <property type="match status" value="1"/>
</dbReference>
<protein>
    <recommendedName>
        <fullName evidence="1">RNase H type-1 domain-containing protein</fullName>
    </recommendedName>
</protein>
<proteinExistence type="predicted"/>